<name>A0AAV4NG46_CAEEX</name>
<protein>
    <submittedName>
        <fullName evidence="1">Uncharacterized protein</fullName>
    </submittedName>
</protein>
<gene>
    <name evidence="1" type="ORF">CEXT_675921</name>
</gene>
<accession>A0AAV4NG46</accession>
<sequence>MCGRVHDSNFESAEWALLGNEDLWIFMRHFNEVRSNMQNTRIVIQCKHVHTVSMITRGIRRRQVGLNYKQVFQSLLSKIRLLSLFIKHSIPIRQNQKRTLFTNNYRLLPQRIVQTCETTWATVLQVACCSSTRGTATCPSGWNGRGSDGTFLDTSWSYAP</sequence>
<keyword evidence="2" id="KW-1185">Reference proteome</keyword>
<proteinExistence type="predicted"/>
<comment type="caution">
    <text evidence="1">The sequence shown here is derived from an EMBL/GenBank/DDBJ whole genome shotgun (WGS) entry which is preliminary data.</text>
</comment>
<dbReference type="EMBL" id="BPLR01020903">
    <property type="protein sequence ID" value="GIX83784.1"/>
    <property type="molecule type" value="Genomic_DNA"/>
</dbReference>
<organism evidence="1 2">
    <name type="scientific">Caerostris extrusa</name>
    <name type="common">Bark spider</name>
    <name type="synonym">Caerostris bankana</name>
    <dbReference type="NCBI Taxonomy" id="172846"/>
    <lineage>
        <taxon>Eukaryota</taxon>
        <taxon>Metazoa</taxon>
        <taxon>Ecdysozoa</taxon>
        <taxon>Arthropoda</taxon>
        <taxon>Chelicerata</taxon>
        <taxon>Arachnida</taxon>
        <taxon>Araneae</taxon>
        <taxon>Araneomorphae</taxon>
        <taxon>Entelegynae</taxon>
        <taxon>Araneoidea</taxon>
        <taxon>Araneidae</taxon>
        <taxon>Caerostris</taxon>
    </lineage>
</organism>
<dbReference type="Proteomes" id="UP001054945">
    <property type="component" value="Unassembled WGS sequence"/>
</dbReference>
<reference evidence="1 2" key="1">
    <citation type="submission" date="2021-06" db="EMBL/GenBank/DDBJ databases">
        <title>Caerostris extrusa draft genome.</title>
        <authorList>
            <person name="Kono N."/>
            <person name="Arakawa K."/>
        </authorList>
    </citation>
    <scope>NUCLEOTIDE SEQUENCE [LARGE SCALE GENOMIC DNA]</scope>
</reference>
<evidence type="ECO:0000313" key="2">
    <source>
        <dbReference type="Proteomes" id="UP001054945"/>
    </source>
</evidence>
<evidence type="ECO:0000313" key="1">
    <source>
        <dbReference type="EMBL" id="GIX83784.1"/>
    </source>
</evidence>
<dbReference type="AlphaFoldDB" id="A0AAV4NG46"/>